<dbReference type="GO" id="GO:0003857">
    <property type="term" value="F:(3S)-3-hydroxyacyl-CoA dehydrogenase (NAD+) activity"/>
    <property type="evidence" value="ECO:0007669"/>
    <property type="project" value="UniProtKB-EC"/>
</dbReference>
<accession>A0A0M3KKT6</accession>
<evidence type="ECO:0000313" key="3">
    <source>
        <dbReference type="PDB" id="3PPI"/>
    </source>
</evidence>
<dbReference type="Gene3D" id="3.40.50.720">
    <property type="entry name" value="NAD(P)-binding Rossmann-like Domain"/>
    <property type="match status" value="1"/>
</dbReference>
<dbReference type="InterPro" id="IPR002347">
    <property type="entry name" value="SDR_fam"/>
</dbReference>
<dbReference type="Pfam" id="PF13561">
    <property type="entry name" value="adh_short_C2"/>
    <property type="match status" value="1"/>
</dbReference>
<proteinExistence type="evidence at protein level"/>
<dbReference type="PANTHER" id="PTHR43658:SF8">
    <property type="entry name" value="17-BETA-HYDROXYSTEROID DEHYDROGENASE 14-RELATED"/>
    <property type="match status" value="1"/>
</dbReference>
<dbReference type="EC" id="1.1.1.35" evidence="3"/>
<dbReference type="InterPro" id="IPR020904">
    <property type="entry name" value="Sc_DH/Rdtase_CS"/>
</dbReference>
<reference evidence="3" key="1">
    <citation type="journal article" date="2015" name="Tuberculosis">
        <title>Increasing the structural coverage of tuberculosis drug targets.</title>
        <authorList>
            <person name="Baugh L."/>
            <person name="Phan I."/>
            <person name="Begley D.W."/>
            <person name="Clifton M.C."/>
            <person name="Armour B."/>
            <person name="Dranow D.M."/>
            <person name="Taylor B.M."/>
            <person name="Muruthi M.M."/>
            <person name="Abendroth J."/>
            <person name="Fairman J.W."/>
            <person name="Fox D."/>
            <person name="Dieterich S.H."/>
            <person name="Staker B.L."/>
            <person name="Gardberg A.S."/>
            <person name="Choi R."/>
            <person name="Hewitt S.N."/>
            <person name="Napuli A.J."/>
            <person name="Myers J."/>
            <person name="Barrett L.K."/>
            <person name="Zhang Y."/>
            <person name="Ferrell M."/>
            <person name="Mundt E."/>
            <person name="Thompkins K."/>
            <person name="Tran N."/>
            <person name="Lyons-Abbott S."/>
            <person name="Abramov A."/>
            <person name="Sekar A."/>
            <person name="Serbzhinskiy D."/>
            <person name="Lorimer D."/>
            <person name="Buchko G.W."/>
            <person name="Stacy R."/>
            <person name="Stewart L.J."/>
            <person name="Edwards T.E."/>
            <person name="Van Voorhis W.C."/>
            <person name="Myler P.J."/>
        </authorList>
    </citation>
    <scope>X-RAY CRYSTALLOGRAPHY (2.00 ANGSTROMS)</scope>
</reference>
<dbReference type="InterPro" id="IPR036291">
    <property type="entry name" value="NAD(P)-bd_dom_sf"/>
</dbReference>
<protein>
    <submittedName>
        <fullName evidence="3">3-hydroxyacyl-CoA dehydrogenase type-2</fullName>
        <ecNumber evidence="3">1.1.1.178</ecNumber>
        <ecNumber evidence="3">1.1.1.35</ecNumber>
    </submittedName>
</protein>
<dbReference type="GO" id="GO:0047015">
    <property type="term" value="F:3-hydroxy-2-methylbutyryl-CoA dehydrogenase activity"/>
    <property type="evidence" value="ECO:0007669"/>
    <property type="project" value="UniProtKB-EC"/>
</dbReference>
<evidence type="ECO:0000256" key="2">
    <source>
        <dbReference type="ARBA" id="ARBA00023002"/>
    </source>
</evidence>
<dbReference type="AlphaFoldDB" id="A0A0M3KKT6"/>
<dbReference type="PDB" id="3PPI">
    <property type="method" value="X-ray"/>
    <property type="resolution" value="2.00 A"/>
    <property type="chains" value="A/B/C/D=1-273"/>
</dbReference>
<keyword evidence="2" id="KW-0560">Oxidoreductase</keyword>
<dbReference type="SUPFAM" id="SSF51735">
    <property type="entry name" value="NAD(P)-binding Rossmann-fold domains"/>
    <property type="match status" value="1"/>
</dbReference>
<dbReference type="EC" id="1.1.1.178" evidence="3"/>
<dbReference type="PROSITE" id="PS00061">
    <property type="entry name" value="ADH_SHORT"/>
    <property type="match status" value="1"/>
</dbReference>
<organism evidence="3">
    <name type="scientific">Mycobacterium avium (strain 104)</name>
    <dbReference type="NCBI Taxonomy" id="243243"/>
    <lineage>
        <taxon>Bacteria</taxon>
        <taxon>Bacillati</taxon>
        <taxon>Actinomycetota</taxon>
        <taxon>Actinomycetes</taxon>
        <taxon>Mycobacteriales</taxon>
        <taxon>Mycobacteriaceae</taxon>
        <taxon>Mycobacterium</taxon>
        <taxon>Mycobacterium avium complex (MAC)</taxon>
    </lineage>
</organism>
<evidence type="ECO:0000256" key="1">
    <source>
        <dbReference type="ARBA" id="ARBA00006484"/>
    </source>
</evidence>
<gene>
    <name evidence="3" type="ORF">MAV_1812</name>
</gene>
<dbReference type="PRINTS" id="PR00081">
    <property type="entry name" value="GDHRDH"/>
</dbReference>
<sequence>MGTLEAQTQGPGSMVTIKQFEGASAIVSGGAGGLGEATVRRLHADGLGVVIADLAAEKGKALADELGNRAEFVSTNVTSEDSVLAAIEAANQLGRLRYAVVAHGGFGVAQRIVQRDGSPADMGGFTKTIDLYLNGTYNVARLVAASIAAAEPRENGERGALVLTASIAGYEGQIGQTAYAAAKAGVIGLTIAAARDLSSAGIRVNTIAPGTMKTPIMESVGEEALAKFAANIPFPKRLGTPDEFADAAAFLLTNGYINGEVMRLDGAQRFTPK</sequence>
<keyword evidence="3" id="KW-0002">3D-structure</keyword>
<comment type="similarity">
    <text evidence="1">Belongs to the short-chain dehydrogenases/reductases (SDR) family.</text>
</comment>
<name>A0A0M3KKT6_MYCA1</name>
<dbReference type="PANTHER" id="PTHR43658">
    <property type="entry name" value="SHORT-CHAIN DEHYDROGENASE/REDUCTASE"/>
    <property type="match status" value="1"/>
</dbReference>